<dbReference type="PANTHER" id="PTHR10788:SF16">
    <property type="entry name" value="ALPHA,ALPHA-TREHALOSE-PHOSPHATE SYNTHASE [UDP-FORMING] B"/>
    <property type="match status" value="1"/>
</dbReference>
<proteinExistence type="inferred from homology"/>
<feature type="region of interest" description="Disordered" evidence="4">
    <location>
        <begin position="155"/>
        <end position="174"/>
    </location>
</feature>
<reference evidence="6" key="1">
    <citation type="journal article" date="2011" name="Genome Res.">
        <title>Phylogeny-wide analysis of social amoeba genomes highlights ancient origins for complex intercellular communication.</title>
        <authorList>
            <person name="Heidel A.J."/>
            <person name="Lawal H.M."/>
            <person name="Felder M."/>
            <person name="Schilde C."/>
            <person name="Helps N.R."/>
            <person name="Tunggal B."/>
            <person name="Rivero F."/>
            <person name="John U."/>
            <person name="Schleicher M."/>
            <person name="Eichinger L."/>
            <person name="Platzer M."/>
            <person name="Noegel A.A."/>
            <person name="Schaap P."/>
            <person name="Gloeckner G."/>
        </authorList>
    </citation>
    <scope>NUCLEOTIDE SEQUENCE [LARGE SCALE GENOMIC DNA]</scope>
    <source>
        <strain evidence="6">SH3</strain>
    </source>
</reference>
<organism evidence="5 6">
    <name type="scientific">Cavenderia fasciculata</name>
    <name type="common">Slime mold</name>
    <name type="synonym">Dictyostelium fasciculatum</name>
    <dbReference type="NCBI Taxonomy" id="261658"/>
    <lineage>
        <taxon>Eukaryota</taxon>
        <taxon>Amoebozoa</taxon>
        <taxon>Evosea</taxon>
        <taxon>Eumycetozoa</taxon>
        <taxon>Dictyostelia</taxon>
        <taxon>Acytosteliales</taxon>
        <taxon>Cavenderiaceae</taxon>
        <taxon>Cavenderia</taxon>
    </lineage>
</organism>
<dbReference type="Proteomes" id="UP000007797">
    <property type="component" value="Unassembled WGS sequence"/>
</dbReference>
<gene>
    <name evidence="5" type="primary">tpsB</name>
    <name evidence="5" type="ORF">DFA_03039</name>
</gene>
<dbReference type="Pfam" id="PF02358">
    <property type="entry name" value="Trehalose_PPase"/>
    <property type="match status" value="1"/>
</dbReference>
<evidence type="ECO:0000256" key="2">
    <source>
        <dbReference type="ARBA" id="ARBA00022676"/>
    </source>
</evidence>
<dbReference type="GO" id="GO:0003825">
    <property type="term" value="F:alpha,alpha-trehalose-phosphate synthase (UDP-forming) activity"/>
    <property type="evidence" value="ECO:0007669"/>
    <property type="project" value="TreeGrafter"/>
</dbReference>
<dbReference type="OrthoDB" id="755951at2759"/>
<evidence type="ECO:0000256" key="1">
    <source>
        <dbReference type="ARBA" id="ARBA00005409"/>
    </source>
</evidence>
<keyword evidence="3" id="KW-0808">Transferase</keyword>
<dbReference type="SUPFAM" id="SSF53756">
    <property type="entry name" value="UDP-Glycosyltransferase/glycogen phosphorylase"/>
    <property type="match status" value="1"/>
</dbReference>
<evidence type="ECO:0000256" key="4">
    <source>
        <dbReference type="SAM" id="MobiDB-lite"/>
    </source>
</evidence>
<dbReference type="InterPro" id="IPR023214">
    <property type="entry name" value="HAD_sf"/>
</dbReference>
<name>F4PGG1_CACFS</name>
<keyword evidence="2" id="KW-0328">Glycosyltransferase</keyword>
<protein>
    <submittedName>
        <fullName evidence="5">Glycosyltransferase</fullName>
    </submittedName>
</protein>
<dbReference type="GeneID" id="14877252"/>
<dbReference type="GO" id="GO:0005992">
    <property type="term" value="P:trehalose biosynthetic process"/>
    <property type="evidence" value="ECO:0007669"/>
    <property type="project" value="InterPro"/>
</dbReference>
<dbReference type="STRING" id="1054147.F4PGG1"/>
<dbReference type="Pfam" id="PF00982">
    <property type="entry name" value="Glyco_transf_20"/>
    <property type="match status" value="1"/>
</dbReference>
<dbReference type="PANTHER" id="PTHR10788">
    <property type="entry name" value="TREHALOSE-6-PHOSPHATE SYNTHASE"/>
    <property type="match status" value="1"/>
</dbReference>
<accession>F4PGG1</accession>
<dbReference type="CDD" id="cd03788">
    <property type="entry name" value="GT20_TPS"/>
    <property type="match status" value="1"/>
</dbReference>
<dbReference type="GO" id="GO:0005829">
    <property type="term" value="C:cytosol"/>
    <property type="evidence" value="ECO:0007669"/>
    <property type="project" value="TreeGrafter"/>
</dbReference>
<dbReference type="GO" id="GO:0004805">
    <property type="term" value="F:trehalose-phosphatase activity"/>
    <property type="evidence" value="ECO:0007669"/>
    <property type="project" value="TreeGrafter"/>
</dbReference>
<evidence type="ECO:0000313" key="6">
    <source>
        <dbReference type="Proteomes" id="UP000007797"/>
    </source>
</evidence>
<dbReference type="RefSeq" id="XP_004362646.1">
    <property type="nucleotide sequence ID" value="XM_004362589.1"/>
</dbReference>
<dbReference type="AlphaFoldDB" id="F4PGG1"/>
<dbReference type="FunFam" id="3.40.50.2000:FF:000010">
    <property type="entry name" value="Alpha,alpha-trehalose-phosphate synthase"/>
    <property type="match status" value="1"/>
</dbReference>
<dbReference type="KEGG" id="dfa:DFA_03039"/>
<feature type="compositionally biased region" description="Low complexity" evidence="4">
    <location>
        <begin position="38"/>
        <end position="53"/>
    </location>
</feature>
<dbReference type="Gene3D" id="3.40.50.1000">
    <property type="entry name" value="HAD superfamily/HAD-like"/>
    <property type="match status" value="1"/>
</dbReference>
<dbReference type="Gene3D" id="3.40.50.2000">
    <property type="entry name" value="Glycogen Phosphorylase B"/>
    <property type="match status" value="2"/>
</dbReference>
<evidence type="ECO:0000256" key="3">
    <source>
        <dbReference type="ARBA" id="ARBA00022679"/>
    </source>
</evidence>
<comment type="similarity">
    <text evidence="1">In the N-terminal section; belongs to the glycosyltransferase 20 family.</text>
</comment>
<sequence>MSIMGVNVQMEKNLSISVLLEKKEIDIDCLMMNNNTTTTTMNSSSSNNSSNSTGYGHSRSNSCTGIVNGDTHNYSSDYLLSNAKKTNLVNDKGERIFKRILVASNALPVLVSTSHLGDSPGGIPGEKRDTIRSSGYGAFNPLRNSGCFRGSGGIVRGNNTPQGGGGGGDGTVPTSFSLPNSPPNDQFPNYQVKVTHETSPIESALESLVDNEIKDYLWIGWPHCEVTEDNVDQVESEIKKAGSNLFPIFLDETNVDNYYKGYCKIGLWPLIHYQLNFVRLETQWWDSYVQVNQLFCDKIVELYRPGDVIWVHDYHLMLLPAMVKKALGNKVSIGFFFHAPFPSYELFRILPNRTELLQGILGSNLIGFQSFEYLRHFKSSCARLLDLQVDPKGIEVIGENVSPHFVKLQVYPIGVDFSDYASYLETPSVLERIQKLREIFKDKKVIFARDKLDSIEGVPRKLQVLENLLENYPEWREKLVLIQIYEPVMEQYSESSEQKTFHKSVNEMVGRINGKYGTLNYNPIEYINRKVGIEELTALYRLADMALITPLRDGMNLTSHEYVVCQKDSFGVLVLSEFTGAARCLGGAIIVNPFSEKEITMSVIEALNMPMEERRLKHSINYNYVMANTSHFWAKRYLCDLYETVKDDPTTTMVPQINPDMIKKCYVAANMRHFFLDYDGTLTPLVKHPKMAAPTKELLDTLERLTKDPRNQVAGVIEQEENGQNDKIMQQRILENEQKLKGVGLKCFTVKVLAEGGKDQLNTYAKSLIDSPLDVVHLLNTLSKLNI</sequence>
<keyword evidence="6" id="KW-1185">Reference proteome</keyword>
<dbReference type="EMBL" id="GL883006">
    <property type="protein sequence ID" value="EGG24795.1"/>
    <property type="molecule type" value="Genomic_DNA"/>
</dbReference>
<dbReference type="InterPro" id="IPR003337">
    <property type="entry name" value="Trehalose_PPase"/>
</dbReference>
<evidence type="ECO:0000313" key="5">
    <source>
        <dbReference type="EMBL" id="EGG24795.1"/>
    </source>
</evidence>
<dbReference type="InterPro" id="IPR001830">
    <property type="entry name" value="Glyco_trans_20"/>
</dbReference>
<feature type="region of interest" description="Disordered" evidence="4">
    <location>
        <begin position="38"/>
        <end position="59"/>
    </location>
</feature>